<feature type="domain" description="Methylase-associated X1" evidence="1">
    <location>
        <begin position="50"/>
        <end position="156"/>
    </location>
</feature>
<sequence length="386" mass="45250">MKNVEQIRKDGSVLLDKTEILKISQIKEVLSKHFQILNDRNPFEITFKGRRFYLCVKNVIYLGNTHPIHKKRIEVPGTWQGILKDPRNYLLGLYSYKGNNLFVLFDTTHYRKNKLNNSSAHVHTIDLVNAVRYGKFKKVDSRGNTIIVFTEAEIKKVFSNLLLGKEVPLTPELGIIDDFSQLVPSFWLGKVAYREMLVNKFADALQPEWPGFYFEYNFSKYLDAKPKRKLICTYVKNKKKGSLDFDLNFHNKFVGDLKMHDIKSSSVLGNKKDSINKVVNEDKRFWYVIMNHTTVMDKSRRSKLTKFWNQLLTKHRGKIKDPMSYSNKMKYSVSLVELMVAEVNNKNRQYLKEFRQGKQPGGEPRTLKVMINDKDLDNFVIYRKVI</sequence>
<organism evidence="2 3">
    <name type="scientific">Candidatus Nomurabacteria bacterium GW2011_GWF2_43_24</name>
    <dbReference type="NCBI Taxonomy" id="1618778"/>
    <lineage>
        <taxon>Bacteria</taxon>
        <taxon>Candidatus Nomuraibacteriota</taxon>
    </lineage>
</organism>
<evidence type="ECO:0000313" key="2">
    <source>
        <dbReference type="EMBL" id="KKT11360.1"/>
    </source>
</evidence>
<accession>A0A0G1EN02</accession>
<protein>
    <recommendedName>
        <fullName evidence="1">Methylase-associated X1 domain-containing protein</fullName>
    </recommendedName>
</protein>
<evidence type="ECO:0000313" key="3">
    <source>
        <dbReference type="Proteomes" id="UP000033907"/>
    </source>
</evidence>
<dbReference type="AlphaFoldDB" id="A0A0G1EN02"/>
<dbReference type="Proteomes" id="UP000033907">
    <property type="component" value="Unassembled WGS sequence"/>
</dbReference>
<dbReference type="InterPro" id="IPR046894">
    <property type="entry name" value="MTaX1"/>
</dbReference>
<comment type="caution">
    <text evidence="2">The sequence shown here is derived from an EMBL/GenBank/DDBJ whole genome shotgun (WGS) entry which is preliminary data.</text>
</comment>
<evidence type="ECO:0000259" key="1">
    <source>
        <dbReference type="Pfam" id="PF20296"/>
    </source>
</evidence>
<gene>
    <name evidence="2" type="ORF">UV91_C0007G0060</name>
</gene>
<dbReference type="Pfam" id="PF20296">
    <property type="entry name" value="MTaX1"/>
    <property type="match status" value="1"/>
</dbReference>
<reference evidence="2 3" key="1">
    <citation type="journal article" date="2015" name="Nature">
        <title>rRNA introns, odd ribosomes, and small enigmatic genomes across a large radiation of phyla.</title>
        <authorList>
            <person name="Brown C.T."/>
            <person name="Hug L.A."/>
            <person name="Thomas B.C."/>
            <person name="Sharon I."/>
            <person name="Castelle C.J."/>
            <person name="Singh A."/>
            <person name="Wilkins M.J."/>
            <person name="Williams K.H."/>
            <person name="Banfield J.F."/>
        </authorList>
    </citation>
    <scope>NUCLEOTIDE SEQUENCE [LARGE SCALE GENOMIC DNA]</scope>
</reference>
<proteinExistence type="predicted"/>
<dbReference type="EMBL" id="LCGH01000007">
    <property type="protein sequence ID" value="KKT11360.1"/>
    <property type="molecule type" value="Genomic_DNA"/>
</dbReference>
<name>A0A0G1EN02_9BACT</name>